<feature type="transmembrane region" description="Helical" evidence="2">
    <location>
        <begin position="151"/>
        <end position="169"/>
    </location>
</feature>
<gene>
    <name evidence="3" type="ORF">G5C51_29440</name>
</gene>
<comment type="caution">
    <text evidence="3">The sequence shown here is derived from an EMBL/GenBank/DDBJ whole genome shotgun (WGS) entry which is preliminary data.</text>
</comment>
<keyword evidence="2" id="KW-0812">Transmembrane</keyword>
<feature type="compositionally biased region" description="Pro residues" evidence="1">
    <location>
        <begin position="254"/>
        <end position="268"/>
    </location>
</feature>
<dbReference type="AlphaFoldDB" id="A0A6G4U9Z7"/>
<keyword evidence="2" id="KW-1133">Transmembrane helix</keyword>
<name>A0A6G4U9Z7_9ACTN</name>
<evidence type="ECO:0000313" key="4">
    <source>
        <dbReference type="Proteomes" id="UP000481583"/>
    </source>
</evidence>
<feature type="transmembrane region" description="Helical" evidence="2">
    <location>
        <begin position="69"/>
        <end position="90"/>
    </location>
</feature>
<feature type="region of interest" description="Disordered" evidence="1">
    <location>
        <begin position="245"/>
        <end position="268"/>
    </location>
</feature>
<dbReference type="EMBL" id="JAAKZV010000176">
    <property type="protein sequence ID" value="NGN68011.1"/>
    <property type="molecule type" value="Genomic_DNA"/>
</dbReference>
<accession>A0A6G4U9Z7</accession>
<reference evidence="3 4" key="1">
    <citation type="submission" date="2020-02" db="EMBL/GenBank/DDBJ databases">
        <title>Whole-genome analyses of novel actinobacteria.</title>
        <authorList>
            <person name="Sahin N."/>
        </authorList>
    </citation>
    <scope>NUCLEOTIDE SEQUENCE [LARGE SCALE GENOMIC DNA]</scope>
    <source>
        <strain evidence="3 4">A7024</strain>
    </source>
</reference>
<keyword evidence="4" id="KW-1185">Reference proteome</keyword>
<protein>
    <submittedName>
        <fullName evidence="3">Uncharacterized protein</fullName>
    </submittedName>
</protein>
<proteinExistence type="predicted"/>
<sequence length="268" mass="28495">MTGFLAGVGGKLAERWLSRLALPGAVYAACVAVALLLGQSAVPFDFDRLADEAARSYDDVVGARPGAQAAAAVGAVLTAVFAGFAAQLLARGVRAWWFGRTGARWPLRTSMSRSMEQVQQRVSDFYALDLARAWPRLWLVLPERVRGEVRAAVRAVDGAVVCGGWGVAYLALGLLWWPAAVVGLATLLTGWQLARERTNDMAALVESAVDVGIRPLARAMGRTLPPEDASARKLGAMIAPYLHKRAPSRAPDTGPLPPPGPPVRNPRG</sequence>
<dbReference type="Proteomes" id="UP000481583">
    <property type="component" value="Unassembled WGS sequence"/>
</dbReference>
<dbReference type="RefSeq" id="WP_165241558.1">
    <property type="nucleotide sequence ID" value="NZ_JAAKZV010000176.1"/>
</dbReference>
<evidence type="ECO:0000256" key="2">
    <source>
        <dbReference type="SAM" id="Phobius"/>
    </source>
</evidence>
<organism evidence="3 4">
    <name type="scientific">Streptomyces coryli</name>
    <dbReference type="NCBI Taxonomy" id="1128680"/>
    <lineage>
        <taxon>Bacteria</taxon>
        <taxon>Bacillati</taxon>
        <taxon>Actinomycetota</taxon>
        <taxon>Actinomycetes</taxon>
        <taxon>Kitasatosporales</taxon>
        <taxon>Streptomycetaceae</taxon>
        <taxon>Streptomyces</taxon>
    </lineage>
</organism>
<keyword evidence="2" id="KW-0472">Membrane</keyword>
<evidence type="ECO:0000256" key="1">
    <source>
        <dbReference type="SAM" id="MobiDB-lite"/>
    </source>
</evidence>
<feature type="transmembrane region" description="Helical" evidence="2">
    <location>
        <begin position="20"/>
        <end position="42"/>
    </location>
</feature>
<evidence type="ECO:0000313" key="3">
    <source>
        <dbReference type="EMBL" id="NGN68011.1"/>
    </source>
</evidence>